<dbReference type="AlphaFoldDB" id="A0A3M7S2D1"/>
<proteinExistence type="predicted"/>
<comment type="caution">
    <text evidence="2">The sequence shown here is derived from an EMBL/GenBank/DDBJ whole genome shotgun (WGS) entry which is preliminary data.</text>
</comment>
<dbReference type="InterPro" id="IPR043183">
    <property type="entry name" value="DNJB2/6-like"/>
</dbReference>
<dbReference type="EMBL" id="REGN01002145">
    <property type="protein sequence ID" value="RNA29966.1"/>
    <property type="molecule type" value="Genomic_DNA"/>
</dbReference>
<name>A0A3M7S2D1_BRAPC</name>
<keyword evidence="3" id="KW-1185">Reference proteome</keyword>
<evidence type="ECO:0000313" key="2">
    <source>
        <dbReference type="EMBL" id="RNA29966.1"/>
    </source>
</evidence>
<dbReference type="GO" id="GO:0051082">
    <property type="term" value="F:unfolded protein binding"/>
    <property type="evidence" value="ECO:0007669"/>
    <property type="project" value="InterPro"/>
</dbReference>
<dbReference type="GO" id="GO:0030544">
    <property type="term" value="F:Hsp70 protein binding"/>
    <property type="evidence" value="ECO:0007669"/>
    <property type="project" value="InterPro"/>
</dbReference>
<dbReference type="PANTHER" id="PTHR45168">
    <property type="entry name" value="DNAJ HOMOLOG SUBFAMILY B MEMBER 2"/>
    <property type="match status" value="1"/>
</dbReference>
<sequence length="164" mass="17983">NKREIYDKYGKEGLMRGSGGAGPEFDFDISSFFGGRRGGPSNFRFRSPTDIFEEFFGTDNIFDLIDDDMLFSSGSRGNQKKSQRNRNGDMQTNLIQSMFGFPGGNNFGSGFATFSSFSSMGGNGNGHGMMKIVENGVETVITEEDGVVKSKTVNGVPQSIEYRK</sequence>
<reference evidence="2 3" key="1">
    <citation type="journal article" date="2018" name="Sci. Rep.">
        <title>Genomic signatures of local adaptation to the degree of environmental predictability in rotifers.</title>
        <authorList>
            <person name="Franch-Gras L."/>
            <person name="Hahn C."/>
            <person name="Garcia-Roger E.M."/>
            <person name="Carmona M.J."/>
            <person name="Serra M."/>
            <person name="Gomez A."/>
        </authorList>
    </citation>
    <scope>NUCLEOTIDE SEQUENCE [LARGE SCALE GENOMIC DNA]</scope>
    <source>
        <strain evidence="2">HYR1</strain>
    </source>
</reference>
<protein>
    <submittedName>
        <fullName evidence="2">DnaJ-like protein</fullName>
    </submittedName>
</protein>
<dbReference type="Proteomes" id="UP000276133">
    <property type="component" value="Unassembled WGS sequence"/>
</dbReference>
<accession>A0A3M7S2D1</accession>
<gene>
    <name evidence="2" type="ORF">BpHYR1_005925</name>
</gene>
<dbReference type="STRING" id="10195.A0A3M7S2D1"/>
<feature type="non-terminal residue" evidence="2">
    <location>
        <position position="1"/>
    </location>
</feature>
<dbReference type="PANTHER" id="PTHR45168:SF3">
    <property type="entry name" value="DNAJ HEAT SHOCK PROTEIN FAMILY (HSP40) MEMBER B2"/>
    <property type="match status" value="1"/>
</dbReference>
<evidence type="ECO:0000313" key="3">
    <source>
        <dbReference type="Proteomes" id="UP000276133"/>
    </source>
</evidence>
<evidence type="ECO:0000256" key="1">
    <source>
        <dbReference type="ARBA" id="ARBA00023186"/>
    </source>
</evidence>
<dbReference type="OrthoDB" id="10250354at2759"/>
<keyword evidence="1" id="KW-0143">Chaperone</keyword>
<organism evidence="2 3">
    <name type="scientific">Brachionus plicatilis</name>
    <name type="common">Marine rotifer</name>
    <name type="synonym">Brachionus muelleri</name>
    <dbReference type="NCBI Taxonomy" id="10195"/>
    <lineage>
        <taxon>Eukaryota</taxon>
        <taxon>Metazoa</taxon>
        <taxon>Spiralia</taxon>
        <taxon>Gnathifera</taxon>
        <taxon>Rotifera</taxon>
        <taxon>Eurotatoria</taxon>
        <taxon>Monogononta</taxon>
        <taxon>Pseudotrocha</taxon>
        <taxon>Ploima</taxon>
        <taxon>Brachionidae</taxon>
        <taxon>Brachionus</taxon>
    </lineage>
</organism>